<feature type="transmembrane region" description="Helical" evidence="7">
    <location>
        <begin position="9"/>
        <end position="30"/>
    </location>
</feature>
<feature type="transmembrane region" description="Helical" evidence="7">
    <location>
        <begin position="239"/>
        <end position="264"/>
    </location>
</feature>
<sequence>MSNYIIRRTALAIITFFGITMLVYFMSTLAPGSPLDALLADPGMTKEEVVRRSAELGLDKPVYIQYFKWLNELLHGNMGYSYTSYRPVVDVVTERIAATLVLTVSAIVLSYIIGIPLGIISSLKPYSILDYIMSTLAFIMSGVPGFFLGMMLIYIFSVKLKILPFGGMYDASGATDLLVLIKHLVLPTFAIAIPEIGKVMRHVRSNMLEVLTEDYVKTARAKGVKEWGVIIIHAFRNTLIPIITIFSGSFPFMIGGSVVVERVFGWPGLGTLMINSITSRDYPIIMGISVIVAIVVLATNLLVDILYAYLDPRITYN</sequence>
<evidence type="ECO:0000256" key="4">
    <source>
        <dbReference type="ARBA" id="ARBA00022692"/>
    </source>
</evidence>
<reference evidence="9" key="1">
    <citation type="submission" date="2020-08" db="EMBL/GenBank/DDBJ databases">
        <title>Genome public.</title>
        <authorList>
            <person name="Liu C."/>
            <person name="Sun Q."/>
        </authorList>
    </citation>
    <scope>NUCLEOTIDE SEQUENCE</scope>
    <source>
        <strain evidence="9">BX21</strain>
    </source>
</reference>
<evidence type="ECO:0000313" key="10">
    <source>
        <dbReference type="Proteomes" id="UP000601171"/>
    </source>
</evidence>
<feature type="transmembrane region" description="Helical" evidence="7">
    <location>
        <begin position="96"/>
        <end position="119"/>
    </location>
</feature>
<dbReference type="Proteomes" id="UP000601171">
    <property type="component" value="Unassembled WGS sequence"/>
</dbReference>
<dbReference type="PANTHER" id="PTHR43163:SF6">
    <property type="entry name" value="DIPEPTIDE TRANSPORT SYSTEM PERMEASE PROTEIN DPPB-RELATED"/>
    <property type="match status" value="1"/>
</dbReference>
<dbReference type="InterPro" id="IPR000515">
    <property type="entry name" value="MetI-like"/>
</dbReference>
<evidence type="ECO:0000256" key="6">
    <source>
        <dbReference type="ARBA" id="ARBA00023136"/>
    </source>
</evidence>
<keyword evidence="2 7" id="KW-0813">Transport</keyword>
<dbReference type="PANTHER" id="PTHR43163">
    <property type="entry name" value="DIPEPTIDE TRANSPORT SYSTEM PERMEASE PROTEIN DPPB-RELATED"/>
    <property type="match status" value="1"/>
</dbReference>
<dbReference type="InterPro" id="IPR045621">
    <property type="entry name" value="BPD_transp_1_N"/>
</dbReference>
<proteinExistence type="inferred from homology"/>
<dbReference type="RefSeq" id="WP_262429677.1">
    <property type="nucleotide sequence ID" value="NZ_JACRTG010000018.1"/>
</dbReference>
<keyword evidence="6 7" id="KW-0472">Membrane</keyword>
<dbReference type="AlphaFoldDB" id="A0A926ER66"/>
<feature type="transmembrane region" description="Helical" evidence="7">
    <location>
        <begin position="284"/>
        <end position="310"/>
    </location>
</feature>
<protein>
    <submittedName>
        <fullName evidence="9">ABC transporter permease</fullName>
    </submittedName>
</protein>
<comment type="caution">
    <text evidence="9">The sequence shown here is derived from an EMBL/GenBank/DDBJ whole genome shotgun (WGS) entry which is preliminary data.</text>
</comment>
<feature type="transmembrane region" description="Helical" evidence="7">
    <location>
        <begin position="131"/>
        <end position="157"/>
    </location>
</feature>
<dbReference type="InterPro" id="IPR035906">
    <property type="entry name" value="MetI-like_sf"/>
</dbReference>
<feature type="domain" description="ABC transmembrane type-1" evidence="8">
    <location>
        <begin position="96"/>
        <end position="303"/>
    </location>
</feature>
<comment type="subcellular location">
    <subcellularLocation>
        <location evidence="1 7">Cell membrane</location>
        <topology evidence="1 7">Multi-pass membrane protein</topology>
    </subcellularLocation>
</comment>
<keyword evidence="5 7" id="KW-1133">Transmembrane helix</keyword>
<evidence type="ECO:0000256" key="7">
    <source>
        <dbReference type="RuleBase" id="RU363032"/>
    </source>
</evidence>
<name>A0A926ER66_9FIRM</name>
<keyword evidence="3" id="KW-1003">Cell membrane</keyword>
<dbReference type="EMBL" id="JACRTG010000018">
    <property type="protein sequence ID" value="MBC8588228.1"/>
    <property type="molecule type" value="Genomic_DNA"/>
</dbReference>
<dbReference type="PROSITE" id="PS50928">
    <property type="entry name" value="ABC_TM1"/>
    <property type="match status" value="1"/>
</dbReference>
<evidence type="ECO:0000256" key="3">
    <source>
        <dbReference type="ARBA" id="ARBA00022475"/>
    </source>
</evidence>
<keyword evidence="10" id="KW-1185">Reference proteome</keyword>
<dbReference type="CDD" id="cd06261">
    <property type="entry name" value="TM_PBP2"/>
    <property type="match status" value="1"/>
</dbReference>
<feature type="transmembrane region" description="Helical" evidence="7">
    <location>
        <begin position="177"/>
        <end position="197"/>
    </location>
</feature>
<evidence type="ECO:0000256" key="5">
    <source>
        <dbReference type="ARBA" id="ARBA00022989"/>
    </source>
</evidence>
<dbReference type="GO" id="GO:0005886">
    <property type="term" value="C:plasma membrane"/>
    <property type="evidence" value="ECO:0007669"/>
    <property type="project" value="UniProtKB-SubCell"/>
</dbReference>
<dbReference type="SUPFAM" id="SSF161098">
    <property type="entry name" value="MetI-like"/>
    <property type="match status" value="1"/>
</dbReference>
<organism evidence="9 10">
    <name type="scientific">Paratissierella segnis</name>
    <dbReference type="NCBI Taxonomy" id="2763679"/>
    <lineage>
        <taxon>Bacteria</taxon>
        <taxon>Bacillati</taxon>
        <taxon>Bacillota</taxon>
        <taxon>Tissierellia</taxon>
        <taxon>Tissierellales</taxon>
        <taxon>Tissierellaceae</taxon>
        <taxon>Paratissierella</taxon>
    </lineage>
</organism>
<accession>A0A926ER66</accession>
<evidence type="ECO:0000256" key="2">
    <source>
        <dbReference type="ARBA" id="ARBA00022448"/>
    </source>
</evidence>
<dbReference type="Pfam" id="PF19300">
    <property type="entry name" value="BPD_transp_1_N"/>
    <property type="match status" value="1"/>
</dbReference>
<evidence type="ECO:0000256" key="1">
    <source>
        <dbReference type="ARBA" id="ARBA00004651"/>
    </source>
</evidence>
<evidence type="ECO:0000313" key="9">
    <source>
        <dbReference type="EMBL" id="MBC8588228.1"/>
    </source>
</evidence>
<dbReference type="GO" id="GO:0055085">
    <property type="term" value="P:transmembrane transport"/>
    <property type="evidence" value="ECO:0007669"/>
    <property type="project" value="InterPro"/>
</dbReference>
<comment type="similarity">
    <text evidence="7">Belongs to the binding-protein-dependent transport system permease family.</text>
</comment>
<dbReference type="Gene3D" id="1.10.3720.10">
    <property type="entry name" value="MetI-like"/>
    <property type="match status" value="1"/>
</dbReference>
<keyword evidence="4 7" id="KW-0812">Transmembrane</keyword>
<evidence type="ECO:0000259" key="8">
    <source>
        <dbReference type="PROSITE" id="PS50928"/>
    </source>
</evidence>
<gene>
    <name evidence="9" type="ORF">H8707_08240</name>
</gene>
<dbReference type="Pfam" id="PF00528">
    <property type="entry name" value="BPD_transp_1"/>
    <property type="match status" value="1"/>
</dbReference>